<accession>A0A252CF43</accession>
<comment type="caution">
    <text evidence="1">The sequence shown here is derived from an EMBL/GenBank/DDBJ whole genome shotgun (WGS) entry which is preliminary data.</text>
</comment>
<sequence>MKDTVTVVFKKQRHGERKLERFLNRKLKNSVLSFKQIDQLDIACRIYNSHKPNAKALRPNYIFIVSFSNYFLKSMEISVQSNPDERLSLEILKAVEERLGRNFKEKNLQAQEIVKKDLAEVFQSFLNSGFLMTSKTWSEMLYTAQAGYKIWEQKKGDVPQALRRKINQMFAINKKEEVLNFVR</sequence>
<evidence type="ECO:0000313" key="2">
    <source>
        <dbReference type="Proteomes" id="UP000194606"/>
    </source>
</evidence>
<reference evidence="1 2" key="1">
    <citation type="submission" date="2017-02" db="EMBL/GenBank/DDBJ databases">
        <authorList>
            <person name="Peterson S.W."/>
        </authorList>
    </citation>
    <scope>NUCLEOTIDE SEQUENCE [LARGE SCALE GENOMIC DNA]</scope>
    <source>
        <strain evidence="1">159469</strain>
    </source>
</reference>
<dbReference type="RefSeq" id="WP_086581857.1">
    <property type="nucleotide sequence ID" value="NZ_MUIZ01000001.1"/>
</dbReference>
<protein>
    <submittedName>
        <fullName evidence="1">Uncharacterized protein</fullName>
    </submittedName>
</protein>
<organism evidence="1 2">
    <name type="scientific">Lactococcus petauri</name>
    <dbReference type="NCBI Taxonomy" id="1940789"/>
    <lineage>
        <taxon>Bacteria</taxon>
        <taxon>Bacillati</taxon>
        <taxon>Bacillota</taxon>
        <taxon>Bacilli</taxon>
        <taxon>Lactobacillales</taxon>
        <taxon>Streptococcaceae</taxon>
        <taxon>Lactococcus</taxon>
    </lineage>
</organism>
<evidence type="ECO:0000313" key="1">
    <source>
        <dbReference type="EMBL" id="OUK05162.1"/>
    </source>
</evidence>
<name>A0A252CF43_9LACT</name>
<dbReference type="Proteomes" id="UP000194606">
    <property type="component" value="Unassembled WGS sequence"/>
</dbReference>
<dbReference type="AlphaFoldDB" id="A0A252CF43"/>
<dbReference type="EMBL" id="MUIZ01000001">
    <property type="protein sequence ID" value="OUK05162.1"/>
    <property type="molecule type" value="Genomic_DNA"/>
</dbReference>
<proteinExistence type="predicted"/>
<gene>
    <name evidence="1" type="ORF">BZZ03_00120</name>
</gene>